<evidence type="ECO:0000313" key="1">
    <source>
        <dbReference type="EMBL" id="AFH42165.1"/>
    </source>
</evidence>
<protein>
    <submittedName>
        <fullName evidence="1">Uncharacterized protein</fullName>
    </submittedName>
</protein>
<dbReference type="HOGENOM" id="CLU_3093948_0_0_2"/>
<dbReference type="InParanoid" id="H9ZZK8"/>
<dbReference type="eggNOG" id="arCOG01491">
    <property type="taxonomic scope" value="Archaea"/>
</dbReference>
<sequence>MLTKPKNKIPMTNYPSALEAILIGKPYHVKALFIMGGNPVLTIAIYRWLRN</sequence>
<gene>
    <name evidence="1" type="ordered locus">FFONT_0173</name>
</gene>
<accession>H9ZZK8</accession>
<dbReference type="KEGG" id="ffo:FFONT_0173"/>
<dbReference type="AlphaFoldDB" id="H9ZZK8"/>
<dbReference type="Gene3D" id="3.40.50.740">
    <property type="match status" value="1"/>
</dbReference>
<reference evidence="1 2" key="2">
    <citation type="journal article" date="2014" name="Extremophiles">
        <title>Analysis of the complete genome of Fervidococcus fontis confirms the distinct phylogenetic position of the order Fervidicoccales and suggests its environmental function.</title>
        <authorList>
            <person name="Lebedinsky A.V."/>
            <person name="Mardanov A.V."/>
            <person name="Kublanov I.V."/>
            <person name="Gumerov V.M."/>
            <person name="Beletsky A.V."/>
            <person name="Perevalova A.A."/>
            <person name="Bidzhieva S.Kh."/>
            <person name="Bonch-Osmolovskaya E.A."/>
            <person name="Skryabin K.G."/>
            <person name="Ravin N.V."/>
        </authorList>
    </citation>
    <scope>NUCLEOTIDE SEQUENCE [LARGE SCALE GENOMIC DNA]</scope>
    <source>
        <strain evidence="2">DSM 19380 / VKM B-2539 / Kam940</strain>
    </source>
</reference>
<dbReference type="EMBL" id="CP003423">
    <property type="protein sequence ID" value="AFH42165.1"/>
    <property type="molecule type" value="Genomic_DNA"/>
</dbReference>
<keyword evidence="2" id="KW-1185">Reference proteome</keyword>
<dbReference type="STRING" id="1163730.FFONT_0173"/>
<organism evidence="1 2">
    <name type="scientific">Fervidicoccus fontis (strain DSM 19380 / JCM 18336 / VKM B-2539 / Kam940)</name>
    <dbReference type="NCBI Taxonomy" id="1163730"/>
    <lineage>
        <taxon>Archaea</taxon>
        <taxon>Thermoproteota</taxon>
        <taxon>Thermoprotei</taxon>
        <taxon>Fervidicoccales</taxon>
        <taxon>Fervidicoccaceae</taxon>
        <taxon>Fervidicoccus</taxon>
    </lineage>
</organism>
<proteinExistence type="predicted"/>
<name>H9ZZK8_FERFK</name>
<dbReference type="SUPFAM" id="SSF53706">
    <property type="entry name" value="Formate dehydrogenase/DMSO reductase, domains 1-3"/>
    <property type="match status" value="1"/>
</dbReference>
<reference evidence="2" key="1">
    <citation type="submission" date="2012-03" db="EMBL/GenBank/DDBJ databases">
        <title>Fervidicoccus fontis complete genome analysis confirms its distinct phylogenetic position and predicts its environmental function.</title>
        <authorList>
            <person name="Lebedinsky A.V."/>
            <person name="Mardanov A.V."/>
            <person name="Gumerov V.M."/>
            <person name="Beletsky A.V."/>
            <person name="Kublanov I.V."/>
            <person name="Perevalova A.A."/>
            <person name="Bonch-Osmolovskaya E.A."/>
            <person name="Ravin N.V."/>
            <person name="Skryabin K.G."/>
        </authorList>
    </citation>
    <scope>NUCLEOTIDE SEQUENCE [LARGE SCALE GENOMIC DNA]</scope>
    <source>
        <strain evidence="2">DSM 19380 / VKM B-2539 / Kam940</strain>
    </source>
</reference>
<evidence type="ECO:0000313" key="2">
    <source>
        <dbReference type="Proteomes" id="UP000007391"/>
    </source>
</evidence>
<dbReference type="Proteomes" id="UP000007391">
    <property type="component" value="Chromosome"/>
</dbReference>